<protein>
    <submittedName>
        <fullName evidence="1">Uncharacterized protein</fullName>
    </submittedName>
</protein>
<dbReference type="Proteomes" id="UP000320338">
    <property type="component" value="Unassembled WGS sequence"/>
</dbReference>
<name>A0A4Y3WV87_9PSEU</name>
<gene>
    <name evidence="1" type="ORF">PHY01_50800</name>
</gene>
<dbReference type="EMBL" id="BJNG01000057">
    <property type="protein sequence ID" value="GEC22797.1"/>
    <property type="molecule type" value="Genomic_DNA"/>
</dbReference>
<organism evidence="1 2">
    <name type="scientific">Pseudonocardia hydrocarbonoxydans</name>
    <dbReference type="NCBI Taxonomy" id="76726"/>
    <lineage>
        <taxon>Bacteria</taxon>
        <taxon>Bacillati</taxon>
        <taxon>Actinomycetota</taxon>
        <taxon>Actinomycetes</taxon>
        <taxon>Pseudonocardiales</taxon>
        <taxon>Pseudonocardiaceae</taxon>
        <taxon>Pseudonocardia</taxon>
    </lineage>
</organism>
<sequence>MNEPIATRQRVRALLTVAGLLRVRVCPLCAALVLADGRAQHDRTHAAGGAR</sequence>
<reference evidence="1 2" key="1">
    <citation type="submission" date="2019-06" db="EMBL/GenBank/DDBJ databases">
        <title>Whole genome shotgun sequence of Pseudonocardia hydrocarbonoxydans NBRC 14498.</title>
        <authorList>
            <person name="Hosoyama A."/>
            <person name="Uohara A."/>
            <person name="Ohji S."/>
            <person name="Ichikawa N."/>
        </authorList>
    </citation>
    <scope>NUCLEOTIDE SEQUENCE [LARGE SCALE GENOMIC DNA]</scope>
    <source>
        <strain evidence="1 2">NBRC 14498</strain>
    </source>
</reference>
<dbReference type="AlphaFoldDB" id="A0A4Y3WV87"/>
<accession>A0A4Y3WV87</accession>
<evidence type="ECO:0000313" key="2">
    <source>
        <dbReference type="Proteomes" id="UP000320338"/>
    </source>
</evidence>
<evidence type="ECO:0000313" key="1">
    <source>
        <dbReference type="EMBL" id="GEC22797.1"/>
    </source>
</evidence>
<proteinExistence type="predicted"/>
<keyword evidence="2" id="KW-1185">Reference proteome</keyword>
<comment type="caution">
    <text evidence="1">The sequence shown here is derived from an EMBL/GenBank/DDBJ whole genome shotgun (WGS) entry which is preliminary data.</text>
</comment>